<dbReference type="AlphaFoldDB" id="A0A9D4KI99"/>
<keyword evidence="2" id="KW-1185">Reference proteome</keyword>
<evidence type="ECO:0000313" key="2">
    <source>
        <dbReference type="Proteomes" id="UP000828390"/>
    </source>
</evidence>
<evidence type="ECO:0000313" key="1">
    <source>
        <dbReference type="EMBL" id="KAH3839988.1"/>
    </source>
</evidence>
<reference evidence="1" key="2">
    <citation type="submission" date="2020-11" db="EMBL/GenBank/DDBJ databases">
        <authorList>
            <person name="McCartney M.A."/>
            <person name="Auch B."/>
            <person name="Kono T."/>
            <person name="Mallez S."/>
            <person name="Becker A."/>
            <person name="Gohl D.M."/>
            <person name="Silverstein K.A.T."/>
            <person name="Koren S."/>
            <person name="Bechman K.B."/>
            <person name="Herman A."/>
            <person name="Abrahante J.E."/>
            <person name="Garbe J."/>
        </authorList>
    </citation>
    <scope>NUCLEOTIDE SEQUENCE</scope>
    <source>
        <strain evidence="1">Duluth1</strain>
        <tissue evidence="1">Whole animal</tissue>
    </source>
</reference>
<protein>
    <submittedName>
        <fullName evidence="1">Uncharacterized protein</fullName>
    </submittedName>
</protein>
<proteinExistence type="predicted"/>
<gene>
    <name evidence="1" type="ORF">DPMN_113429</name>
</gene>
<sequence>MFGRRVGKNDGDSGWGFWGLHGWFLTDLLSPAARGWMRVPVSRVSSSWVLGPVPYAWGGGSGSLGGAACSAIWELQQYTTLHD</sequence>
<organism evidence="1 2">
    <name type="scientific">Dreissena polymorpha</name>
    <name type="common">Zebra mussel</name>
    <name type="synonym">Mytilus polymorpha</name>
    <dbReference type="NCBI Taxonomy" id="45954"/>
    <lineage>
        <taxon>Eukaryota</taxon>
        <taxon>Metazoa</taxon>
        <taxon>Spiralia</taxon>
        <taxon>Lophotrochozoa</taxon>
        <taxon>Mollusca</taxon>
        <taxon>Bivalvia</taxon>
        <taxon>Autobranchia</taxon>
        <taxon>Heteroconchia</taxon>
        <taxon>Euheterodonta</taxon>
        <taxon>Imparidentia</taxon>
        <taxon>Neoheterodontei</taxon>
        <taxon>Myida</taxon>
        <taxon>Dreissenoidea</taxon>
        <taxon>Dreissenidae</taxon>
        <taxon>Dreissena</taxon>
    </lineage>
</organism>
<dbReference type="Proteomes" id="UP000828390">
    <property type="component" value="Unassembled WGS sequence"/>
</dbReference>
<dbReference type="EMBL" id="JAIWYP010000004">
    <property type="protein sequence ID" value="KAH3839988.1"/>
    <property type="molecule type" value="Genomic_DNA"/>
</dbReference>
<reference evidence="1" key="1">
    <citation type="journal article" date="2019" name="bioRxiv">
        <title>The Genome of the Zebra Mussel, Dreissena polymorpha: A Resource for Invasive Species Research.</title>
        <authorList>
            <person name="McCartney M.A."/>
            <person name="Auch B."/>
            <person name="Kono T."/>
            <person name="Mallez S."/>
            <person name="Zhang Y."/>
            <person name="Obille A."/>
            <person name="Becker A."/>
            <person name="Abrahante J.E."/>
            <person name="Garbe J."/>
            <person name="Badalamenti J.P."/>
            <person name="Herman A."/>
            <person name="Mangelson H."/>
            <person name="Liachko I."/>
            <person name="Sullivan S."/>
            <person name="Sone E.D."/>
            <person name="Koren S."/>
            <person name="Silverstein K.A.T."/>
            <person name="Beckman K.B."/>
            <person name="Gohl D.M."/>
        </authorList>
    </citation>
    <scope>NUCLEOTIDE SEQUENCE</scope>
    <source>
        <strain evidence="1">Duluth1</strain>
        <tissue evidence="1">Whole animal</tissue>
    </source>
</reference>
<accession>A0A9D4KI99</accession>
<name>A0A9D4KI99_DREPO</name>
<comment type="caution">
    <text evidence="1">The sequence shown here is derived from an EMBL/GenBank/DDBJ whole genome shotgun (WGS) entry which is preliminary data.</text>
</comment>